<sequence>MRCVRSLTEPAGRRAPRRRTHRIFLRAAASATAVTGALTLSAGHGATGTVDAGSPKPSPCGSSQCQTLDGHRVEYGTISRPLLKDQPKLGTTPVGYARVLRTRLDRPAAGTLMVNPGGPGAPAISEAKGYIAQFKDLLTDYDLLLIDPRGTGRSGEVSCHVKRSEIAHSGRLGFQEKVARCAAELGPRAAAYTSAATADDFDAVRAHLGIDKLVLFGTSYGTYLMPIYAQRHPSRVKSIVLSGAYPLNTDPLGRDSAQAVSLDLQRICARSGECDGNQAVRDLTTFAAQLREKPLKISLKVGDKTRNVTFDESMLASLLFTGASSGVGSKPDEPSMLGGLPSVLAAAVKGDYKGLRSMLEQTASGRAAHDDFQSMAVVCNDYPRPFSVDASIPQRREQFADALARTRPGDFGAFSARGFTGGLDDLADACITWPRVNTARPYVSTGRFPDVPVLVLSGDLDANTTVLAGRRAAAQFKNVTFLVVPNMGHTPDADPGGCVTGIIVKFIRTGDVGRATCLSDLPAIKVKPPG</sequence>
<comment type="caution">
    <text evidence="3">The sequence shown here is derived from an EMBL/GenBank/DDBJ whole genome shotgun (WGS) entry which is preliminary data.</text>
</comment>
<dbReference type="InterPro" id="IPR050266">
    <property type="entry name" value="AB_hydrolase_sf"/>
</dbReference>
<evidence type="ECO:0000259" key="1">
    <source>
        <dbReference type="Pfam" id="PF00561"/>
    </source>
</evidence>
<dbReference type="GO" id="GO:0003824">
    <property type="term" value="F:catalytic activity"/>
    <property type="evidence" value="ECO:0007669"/>
    <property type="project" value="UniProtKB-ARBA"/>
</dbReference>
<dbReference type="Proteomes" id="UP000606172">
    <property type="component" value="Unassembled WGS sequence"/>
</dbReference>
<name>A0A919RMC2_9ACTN</name>
<organism evidence="3 4">
    <name type="scientific">Sinosporangium siamense</name>
    <dbReference type="NCBI Taxonomy" id="1367973"/>
    <lineage>
        <taxon>Bacteria</taxon>
        <taxon>Bacillati</taxon>
        <taxon>Actinomycetota</taxon>
        <taxon>Actinomycetes</taxon>
        <taxon>Streptosporangiales</taxon>
        <taxon>Streptosporangiaceae</taxon>
        <taxon>Sinosporangium</taxon>
    </lineage>
</organism>
<dbReference type="InterPro" id="IPR029058">
    <property type="entry name" value="AB_hydrolase_fold"/>
</dbReference>
<dbReference type="InterPro" id="IPR000073">
    <property type="entry name" value="AB_hydrolase_1"/>
</dbReference>
<dbReference type="PANTHER" id="PTHR43798">
    <property type="entry name" value="MONOACYLGLYCEROL LIPASE"/>
    <property type="match status" value="1"/>
</dbReference>
<evidence type="ECO:0000313" key="4">
    <source>
        <dbReference type="Proteomes" id="UP000606172"/>
    </source>
</evidence>
<evidence type="ECO:0000259" key="2">
    <source>
        <dbReference type="Pfam" id="PF08386"/>
    </source>
</evidence>
<dbReference type="Gene3D" id="3.40.50.1820">
    <property type="entry name" value="alpha/beta hydrolase"/>
    <property type="match status" value="2"/>
</dbReference>
<keyword evidence="4" id="KW-1185">Reference proteome</keyword>
<dbReference type="RefSeq" id="WP_204030540.1">
    <property type="nucleotide sequence ID" value="NZ_BOOW01000036.1"/>
</dbReference>
<dbReference type="EMBL" id="BOOW01000036">
    <property type="protein sequence ID" value="GII95480.1"/>
    <property type="molecule type" value="Genomic_DNA"/>
</dbReference>
<gene>
    <name evidence="3" type="ORF">Ssi02_57110</name>
</gene>
<dbReference type="SUPFAM" id="SSF53474">
    <property type="entry name" value="alpha/beta-Hydrolases"/>
    <property type="match status" value="1"/>
</dbReference>
<feature type="domain" description="AB hydrolase-1" evidence="1">
    <location>
        <begin position="111"/>
        <end position="255"/>
    </location>
</feature>
<dbReference type="PANTHER" id="PTHR43798:SF27">
    <property type="entry name" value="HYDROLASE ALPHA_BETA HYDROLASE FOLD FAMILY"/>
    <property type="match status" value="1"/>
</dbReference>
<reference evidence="3" key="1">
    <citation type="submission" date="2021-01" db="EMBL/GenBank/DDBJ databases">
        <title>Whole genome shotgun sequence of Sinosporangium siamense NBRC 109515.</title>
        <authorList>
            <person name="Komaki H."/>
            <person name="Tamura T."/>
        </authorList>
    </citation>
    <scope>NUCLEOTIDE SEQUENCE</scope>
    <source>
        <strain evidence="3">NBRC 109515</strain>
    </source>
</reference>
<protein>
    <submittedName>
        <fullName evidence="3">Transporter</fullName>
    </submittedName>
</protein>
<feature type="domain" description="Peptidase S33 tripeptidyl aminopeptidase-like C-terminal" evidence="2">
    <location>
        <begin position="429"/>
        <end position="513"/>
    </location>
</feature>
<dbReference type="Pfam" id="PF00561">
    <property type="entry name" value="Abhydrolase_1"/>
    <property type="match status" value="1"/>
</dbReference>
<dbReference type="InterPro" id="IPR013595">
    <property type="entry name" value="Pept_S33_TAP-like_C"/>
</dbReference>
<proteinExistence type="predicted"/>
<dbReference type="Pfam" id="PF08386">
    <property type="entry name" value="Abhydrolase_4"/>
    <property type="match status" value="1"/>
</dbReference>
<dbReference type="AlphaFoldDB" id="A0A919RMC2"/>
<accession>A0A919RMC2</accession>
<dbReference type="GO" id="GO:0016020">
    <property type="term" value="C:membrane"/>
    <property type="evidence" value="ECO:0007669"/>
    <property type="project" value="TreeGrafter"/>
</dbReference>
<evidence type="ECO:0000313" key="3">
    <source>
        <dbReference type="EMBL" id="GII95480.1"/>
    </source>
</evidence>